<dbReference type="EMBL" id="CP012159">
    <property type="protein sequence ID" value="AKT40661.1"/>
    <property type="molecule type" value="Genomic_DNA"/>
</dbReference>
<organism evidence="2 3">
    <name type="scientific">Chondromyces crocatus</name>
    <dbReference type="NCBI Taxonomy" id="52"/>
    <lineage>
        <taxon>Bacteria</taxon>
        <taxon>Pseudomonadati</taxon>
        <taxon>Myxococcota</taxon>
        <taxon>Polyangia</taxon>
        <taxon>Polyangiales</taxon>
        <taxon>Polyangiaceae</taxon>
        <taxon>Chondromyces</taxon>
    </lineage>
</organism>
<evidence type="ECO:0000313" key="2">
    <source>
        <dbReference type="EMBL" id="AKT40661.1"/>
    </source>
</evidence>
<dbReference type="KEGG" id="ccro:CMC5_048170"/>
<feature type="region of interest" description="Disordered" evidence="1">
    <location>
        <begin position="366"/>
        <end position="403"/>
    </location>
</feature>
<reference evidence="2 3" key="1">
    <citation type="submission" date="2015-07" db="EMBL/GenBank/DDBJ databases">
        <title>Genome analysis of myxobacterium Chondromyces crocatus Cm c5 reveals a high potential for natural compound synthesis and the genetic basis for the loss of fruiting body formation.</title>
        <authorList>
            <person name="Zaburannyi N."/>
            <person name="Bunk B."/>
            <person name="Maier J."/>
            <person name="Overmann J."/>
            <person name="Mueller R."/>
        </authorList>
    </citation>
    <scope>NUCLEOTIDE SEQUENCE [LARGE SCALE GENOMIC DNA]</scope>
    <source>
        <strain evidence="2 3">Cm c5</strain>
    </source>
</reference>
<accession>A0A0K1EIH5</accession>
<dbReference type="InterPro" id="IPR015943">
    <property type="entry name" value="WD40/YVTN_repeat-like_dom_sf"/>
</dbReference>
<evidence type="ECO:0000313" key="3">
    <source>
        <dbReference type="Proteomes" id="UP000067626"/>
    </source>
</evidence>
<protein>
    <recommendedName>
        <fullName evidence="4">Sortilin N-terminal domain-containing protein</fullName>
    </recommendedName>
</protein>
<proteinExistence type="predicted"/>
<name>A0A0K1EIH5_CHOCO</name>
<sequence>MLLAADDVHANGRYPAAGLLVVDPNDPDHVLVRATYGIITTHDHGGEWRWTCEKVVGFGGFEDPMFGILADGRITAGLFIGLSSSVNGGCDWTMNPSLRNRYVVDLAVEKFDASRVVAVASNGVDAGQFLTQLWETTDSGATWTQAGIDLPVEFLALTLDPAPSDPERVYISGRYGAPDYLGVLQRTSDRGATWERVDIPGSDDNSLPYIGAIDPMDPDVVYVRLNRAPGDPSDALIYTDTAGDSWTTLFEGKGDMLGFALSPDGSQVAIGGPEDGLWVAPTSTFQFEQVAEIGVKCLTWTERGLYACADEFRDGFVVGLSENGGRSFTPVLHLDEVCGPLECDDQSGLTRNCAEEWGPTQLLLGAKSCDGSPTTTTSSSTTTGAGGSSSGGPREDSSGGCSAPATAVSSRWWLTLIPLGLAAALVRRRARRH</sequence>
<dbReference type="STRING" id="52.CMC5_048170"/>
<dbReference type="Proteomes" id="UP000067626">
    <property type="component" value="Chromosome"/>
</dbReference>
<feature type="compositionally biased region" description="Low complexity" evidence="1">
    <location>
        <begin position="371"/>
        <end position="383"/>
    </location>
</feature>
<gene>
    <name evidence="2" type="ORF">CMC5_048170</name>
</gene>
<evidence type="ECO:0000256" key="1">
    <source>
        <dbReference type="SAM" id="MobiDB-lite"/>
    </source>
</evidence>
<dbReference type="AlphaFoldDB" id="A0A0K1EIH5"/>
<keyword evidence="3" id="KW-1185">Reference proteome</keyword>
<evidence type="ECO:0008006" key="4">
    <source>
        <dbReference type="Google" id="ProtNLM"/>
    </source>
</evidence>
<dbReference type="Gene3D" id="2.130.10.10">
    <property type="entry name" value="YVTN repeat-like/Quinoprotein amine dehydrogenase"/>
    <property type="match status" value="1"/>
</dbReference>
<dbReference type="SUPFAM" id="SSF110296">
    <property type="entry name" value="Oligoxyloglucan reducing end-specific cellobiohydrolase"/>
    <property type="match status" value="1"/>
</dbReference>